<dbReference type="InterPro" id="IPR013087">
    <property type="entry name" value="Znf_C2H2_type"/>
</dbReference>
<dbReference type="AlphaFoldDB" id="A0A6J8E8Y4"/>
<protein>
    <recommendedName>
        <fullName evidence="1">C2H2-type domain-containing protein</fullName>
    </recommendedName>
</protein>
<sequence length="327" mass="37169">MDWAMKFLPMRYREKQTDWFGQRGKHWHVSVCIYRDESGEIGHRTFTHVLENVKQDWFAVASLLEHVLQTGKIQLPQVTDMFLRSDNTGCYHCGHLWIAIPQISNRTGYCQNETGCTLVTDFVLPSNMSKVKGKIKLTKAESNAVENEMSTETTTIRPVSSSALQTTLSFDCPEPGCIKHYASYRTLENHVLLGTHDLRLERESVYDIIRKQWAELCNNVIVTRKKNVASQCTDNQQAVETLPMGWALKRARKVNRFPTKIKNFLIKKFNEGEKSKNKCSPDDVASEMKSMRLVSANASNNNKIVPEDDDLVAAAVAINQQSGDLLK</sequence>
<name>A0A6J8E8Y4_MYTCO</name>
<organism evidence="2 3">
    <name type="scientific">Mytilus coruscus</name>
    <name type="common">Sea mussel</name>
    <dbReference type="NCBI Taxonomy" id="42192"/>
    <lineage>
        <taxon>Eukaryota</taxon>
        <taxon>Metazoa</taxon>
        <taxon>Spiralia</taxon>
        <taxon>Lophotrochozoa</taxon>
        <taxon>Mollusca</taxon>
        <taxon>Bivalvia</taxon>
        <taxon>Autobranchia</taxon>
        <taxon>Pteriomorphia</taxon>
        <taxon>Mytilida</taxon>
        <taxon>Mytiloidea</taxon>
        <taxon>Mytilidae</taxon>
        <taxon>Mytilinae</taxon>
        <taxon>Mytilus</taxon>
    </lineage>
</organism>
<gene>
    <name evidence="2" type="ORF">MCOR_48716</name>
</gene>
<dbReference type="Proteomes" id="UP000507470">
    <property type="component" value="Unassembled WGS sequence"/>
</dbReference>
<dbReference type="PANTHER" id="PTHR33845:SF1">
    <property type="entry name" value="C2H2-TYPE DOMAIN-CONTAINING PROTEIN"/>
    <property type="match status" value="1"/>
</dbReference>
<feature type="domain" description="C2H2-type" evidence="1">
    <location>
        <begin position="172"/>
        <end position="196"/>
    </location>
</feature>
<dbReference type="PROSITE" id="PS00028">
    <property type="entry name" value="ZINC_FINGER_C2H2_1"/>
    <property type="match status" value="1"/>
</dbReference>
<dbReference type="OrthoDB" id="6148049at2759"/>
<evidence type="ECO:0000313" key="3">
    <source>
        <dbReference type="Proteomes" id="UP000507470"/>
    </source>
</evidence>
<proteinExistence type="predicted"/>
<reference evidence="2 3" key="1">
    <citation type="submission" date="2020-06" db="EMBL/GenBank/DDBJ databases">
        <authorList>
            <person name="Li R."/>
            <person name="Bekaert M."/>
        </authorList>
    </citation>
    <scope>NUCLEOTIDE SEQUENCE [LARGE SCALE GENOMIC DNA]</scope>
    <source>
        <strain evidence="3">wild</strain>
    </source>
</reference>
<evidence type="ECO:0000313" key="2">
    <source>
        <dbReference type="EMBL" id="CAC5416082.1"/>
    </source>
</evidence>
<evidence type="ECO:0000259" key="1">
    <source>
        <dbReference type="PROSITE" id="PS00028"/>
    </source>
</evidence>
<dbReference type="PANTHER" id="PTHR33845">
    <property type="entry name" value="C2H2-TYPE DOMAIN-CONTAINING PROTEIN"/>
    <property type="match status" value="1"/>
</dbReference>
<keyword evidence="3" id="KW-1185">Reference proteome</keyword>
<dbReference type="EMBL" id="CACVKT020008575">
    <property type="protein sequence ID" value="CAC5416082.1"/>
    <property type="molecule type" value="Genomic_DNA"/>
</dbReference>
<accession>A0A6J8E8Y4</accession>